<reference evidence="2 3" key="1">
    <citation type="submission" date="2015-11" db="EMBL/GenBank/DDBJ databases">
        <title>Genomic analysis of 38 Legionella species identifies large and diverse effector repertoires.</title>
        <authorList>
            <person name="Burstein D."/>
            <person name="Amaro F."/>
            <person name="Zusman T."/>
            <person name="Lifshitz Z."/>
            <person name="Cohen O."/>
            <person name="Gilbert J.A."/>
            <person name="Pupko T."/>
            <person name="Shuman H.A."/>
            <person name="Segal G."/>
        </authorList>
    </citation>
    <scope>NUCLEOTIDE SEQUENCE [LARGE SCALE GENOMIC DNA]</scope>
    <source>
        <strain evidence="2 3">Mt.St.Helens-9</strain>
    </source>
</reference>
<dbReference type="PATRIC" id="fig|452.5.peg.1191"/>
<keyword evidence="3" id="KW-1185">Reference proteome</keyword>
<comment type="caution">
    <text evidence="2">The sequence shown here is derived from an EMBL/GenBank/DDBJ whole genome shotgun (WGS) entry which is preliminary data.</text>
</comment>
<evidence type="ECO:0000256" key="1">
    <source>
        <dbReference type="SAM" id="MobiDB-lite"/>
    </source>
</evidence>
<dbReference type="AlphaFoldDB" id="A0A0W0Z570"/>
<protein>
    <submittedName>
        <fullName evidence="2">Uncharacterized protein</fullName>
    </submittedName>
</protein>
<sequence>MSYILPIPNPLPSLHRRIPCPYNQRLSNRSGQDHSSPHSPGHSLLVVTGRHTNFGYYALQFKIKKKILVLADKIHFFLYFAGFCMS</sequence>
<organism evidence="2 3">
    <name type="scientific">Legionella spiritensis</name>
    <dbReference type="NCBI Taxonomy" id="452"/>
    <lineage>
        <taxon>Bacteria</taxon>
        <taxon>Pseudomonadati</taxon>
        <taxon>Pseudomonadota</taxon>
        <taxon>Gammaproteobacteria</taxon>
        <taxon>Legionellales</taxon>
        <taxon>Legionellaceae</taxon>
        <taxon>Legionella</taxon>
    </lineage>
</organism>
<accession>A0A0W0Z570</accession>
<dbReference type="Proteomes" id="UP000054877">
    <property type="component" value="Unassembled WGS sequence"/>
</dbReference>
<proteinExistence type="predicted"/>
<name>A0A0W0Z570_LEGSP</name>
<evidence type="ECO:0000313" key="3">
    <source>
        <dbReference type="Proteomes" id="UP000054877"/>
    </source>
</evidence>
<evidence type="ECO:0000313" key="2">
    <source>
        <dbReference type="EMBL" id="KTD64276.1"/>
    </source>
</evidence>
<gene>
    <name evidence="2" type="ORF">Lspi_1083</name>
</gene>
<dbReference type="EMBL" id="LNYX01000013">
    <property type="protein sequence ID" value="KTD64276.1"/>
    <property type="molecule type" value="Genomic_DNA"/>
</dbReference>
<feature type="region of interest" description="Disordered" evidence="1">
    <location>
        <begin position="23"/>
        <end position="43"/>
    </location>
</feature>